<comment type="caution">
    <text evidence="7">The sequence shown here is derived from an EMBL/GenBank/DDBJ whole genome shotgun (WGS) entry which is preliminary data.</text>
</comment>
<dbReference type="PRINTS" id="PR01217">
    <property type="entry name" value="PRICHEXTENSN"/>
</dbReference>
<name>A0AAV9MC38_9SOLN</name>
<dbReference type="CDD" id="cd00035">
    <property type="entry name" value="ChtBD1"/>
    <property type="match status" value="1"/>
</dbReference>
<gene>
    <name evidence="7" type="ORF">R3W88_009872</name>
</gene>
<evidence type="ECO:0000259" key="6">
    <source>
        <dbReference type="PROSITE" id="PS50941"/>
    </source>
</evidence>
<sequence>MKRFKALIHRLGCTHGRENVECKVVAKNVFLESVVVMMVYVEPHITIVVKNHVRINVQARSQKDDADGKLVAQDVLLDSVVITMGRCGWQADGALCPNGMCCDKAGWCGSTWNHCVPKYCQRHCYPSPSPPPPPSPPSPSPSPPPPSPLPPSPPPPSPPPSSPPPPSPPPPSPPPPSPPPPPYPRCGREGGGGKCNSDECCSIWSWCGTTSRYAKRL</sequence>
<feature type="compositionally biased region" description="Pro residues" evidence="5">
    <location>
        <begin position="130"/>
        <end position="184"/>
    </location>
</feature>
<evidence type="ECO:0000313" key="7">
    <source>
        <dbReference type="EMBL" id="KAK4735611.1"/>
    </source>
</evidence>
<feature type="region of interest" description="Disordered" evidence="5">
    <location>
        <begin position="130"/>
        <end position="198"/>
    </location>
</feature>
<dbReference type="SMART" id="SM00270">
    <property type="entry name" value="ChtBD1"/>
    <property type="match status" value="2"/>
</dbReference>
<feature type="disulfide bond" evidence="4">
    <location>
        <begin position="87"/>
        <end position="102"/>
    </location>
</feature>
<evidence type="ECO:0000256" key="1">
    <source>
        <dbReference type="ARBA" id="ARBA00022669"/>
    </source>
</evidence>
<dbReference type="EMBL" id="JAWPEI010000002">
    <property type="protein sequence ID" value="KAK4735611.1"/>
    <property type="molecule type" value="Genomic_DNA"/>
</dbReference>
<dbReference type="PROSITE" id="PS50941">
    <property type="entry name" value="CHIT_BIND_I_2"/>
    <property type="match status" value="1"/>
</dbReference>
<proteinExistence type="predicted"/>
<feature type="disulfide bond" evidence="4">
    <location>
        <begin position="96"/>
        <end position="108"/>
    </location>
</feature>
<dbReference type="Proteomes" id="UP001311915">
    <property type="component" value="Unassembled WGS sequence"/>
</dbReference>
<dbReference type="Pfam" id="PF00187">
    <property type="entry name" value="Chitin_bind_1"/>
    <property type="match status" value="2"/>
</dbReference>
<dbReference type="AlphaFoldDB" id="A0AAV9MC38"/>
<feature type="disulfide bond" evidence="4">
    <location>
        <begin position="120"/>
        <end position="124"/>
    </location>
</feature>
<keyword evidence="2" id="KW-0732">Signal</keyword>
<dbReference type="PANTHER" id="PTHR47849">
    <property type="entry name" value="CHITIN-BINDING LECTIN 1"/>
    <property type="match status" value="1"/>
</dbReference>
<dbReference type="Gene3D" id="3.30.60.10">
    <property type="entry name" value="Endochitinase-like"/>
    <property type="match status" value="2"/>
</dbReference>
<feature type="domain" description="Chitin-binding type-1" evidence="6">
    <location>
        <begin position="84"/>
        <end position="126"/>
    </location>
</feature>
<evidence type="ECO:0000313" key="8">
    <source>
        <dbReference type="Proteomes" id="UP001311915"/>
    </source>
</evidence>
<keyword evidence="8" id="KW-1185">Reference proteome</keyword>
<keyword evidence="3 4" id="KW-1015">Disulfide bond</keyword>
<reference evidence="7 8" key="1">
    <citation type="submission" date="2023-10" db="EMBL/GenBank/DDBJ databases">
        <title>Genome-Wide Identification Analysis in wild type Solanum Pinnatisectum Reveals Some Genes Defensing Phytophthora Infestans.</title>
        <authorList>
            <person name="Sun C."/>
        </authorList>
    </citation>
    <scope>NUCLEOTIDE SEQUENCE [LARGE SCALE GENOMIC DNA]</scope>
    <source>
        <strain evidence="7">LQN</strain>
        <tissue evidence="7">Leaf</tissue>
    </source>
</reference>
<accession>A0AAV9MC38</accession>
<dbReference type="SUPFAM" id="SSF57016">
    <property type="entry name" value="Plant lectins/antimicrobial peptides"/>
    <property type="match status" value="2"/>
</dbReference>
<keyword evidence="1 4" id="KW-0147">Chitin-binding</keyword>
<evidence type="ECO:0000256" key="3">
    <source>
        <dbReference type="ARBA" id="ARBA00023157"/>
    </source>
</evidence>
<dbReference type="GO" id="GO:0008061">
    <property type="term" value="F:chitin binding"/>
    <property type="evidence" value="ECO:0007669"/>
    <property type="project" value="UniProtKB-UniRule"/>
</dbReference>
<protein>
    <recommendedName>
        <fullName evidence="6">Chitin-binding type-1 domain-containing protein</fullName>
    </recommendedName>
</protein>
<feature type="disulfide bond" evidence="4">
    <location>
        <begin position="101"/>
        <end position="115"/>
    </location>
</feature>
<evidence type="ECO:0000256" key="2">
    <source>
        <dbReference type="ARBA" id="ARBA00022729"/>
    </source>
</evidence>
<organism evidence="7 8">
    <name type="scientific">Solanum pinnatisectum</name>
    <name type="common">tansyleaf nightshade</name>
    <dbReference type="NCBI Taxonomy" id="50273"/>
    <lineage>
        <taxon>Eukaryota</taxon>
        <taxon>Viridiplantae</taxon>
        <taxon>Streptophyta</taxon>
        <taxon>Embryophyta</taxon>
        <taxon>Tracheophyta</taxon>
        <taxon>Spermatophyta</taxon>
        <taxon>Magnoliopsida</taxon>
        <taxon>eudicotyledons</taxon>
        <taxon>Gunneridae</taxon>
        <taxon>Pentapetalae</taxon>
        <taxon>asterids</taxon>
        <taxon>lamiids</taxon>
        <taxon>Solanales</taxon>
        <taxon>Solanaceae</taxon>
        <taxon>Solanoideae</taxon>
        <taxon>Solaneae</taxon>
        <taxon>Solanum</taxon>
    </lineage>
</organism>
<dbReference type="InterPro" id="IPR001002">
    <property type="entry name" value="Chitin-bd_1"/>
</dbReference>
<evidence type="ECO:0000256" key="4">
    <source>
        <dbReference type="PROSITE-ProRule" id="PRU00261"/>
    </source>
</evidence>
<dbReference type="InterPro" id="IPR036861">
    <property type="entry name" value="Endochitinase-like_sf"/>
</dbReference>
<dbReference type="PANTHER" id="PTHR47849:SF6">
    <property type="entry name" value="CHITIN-BINDING LECTIN 1"/>
    <property type="match status" value="1"/>
</dbReference>
<evidence type="ECO:0000256" key="5">
    <source>
        <dbReference type="SAM" id="MobiDB-lite"/>
    </source>
</evidence>